<sequence>DVVLEGEESQDASSQSAIPVPPEVKRIAVNKNSGETLLHRAARLGNEEVTLYCLRSGEYTVNARDNAGYTALHESCVKGSVRVARHLIMHGADVNCCSQDGIRPLHDAVENDQLEVARLLLSYGADPLIATYGGRTPLKIARSHVMYNVLKVPLTFTSAQHSFCISPSPPVTKTASVIVGNVARRRGDCLASTTNPPSSSIIHKTGLICRGIHLPQGAGNGYYVQRSCNCGPVMSCLAVASHCEIVSDCRELAGMCTHTMVLRACWWRKGRLMKQ</sequence>
<dbReference type="SUPFAM" id="SSF48403">
    <property type="entry name" value="Ankyrin repeat"/>
    <property type="match status" value="1"/>
</dbReference>
<dbReference type="PROSITE" id="PS50088">
    <property type="entry name" value="ANK_REPEAT"/>
    <property type="match status" value="2"/>
</dbReference>
<protein>
    <submittedName>
        <fullName evidence="3">Uncharacterized protein</fullName>
    </submittedName>
</protein>
<evidence type="ECO:0000313" key="3">
    <source>
        <dbReference type="EMBL" id="KAK7442697.1"/>
    </source>
</evidence>
<dbReference type="Proteomes" id="UP001519460">
    <property type="component" value="Unassembled WGS sequence"/>
</dbReference>
<dbReference type="PROSITE" id="PS50297">
    <property type="entry name" value="ANK_REP_REGION"/>
    <property type="match status" value="2"/>
</dbReference>
<dbReference type="InterPro" id="IPR036770">
    <property type="entry name" value="Ankyrin_rpt-contain_sf"/>
</dbReference>
<dbReference type="AlphaFoldDB" id="A0ABD0IZV5"/>
<dbReference type="PANTHER" id="PTHR24117:SF9">
    <property type="entry name" value="BCL-6 COREPRESSOR PCGF1 BINDING DOMAIN-CONTAINING PROTEIN"/>
    <property type="match status" value="1"/>
</dbReference>
<dbReference type="EMBL" id="JACVVK020000828">
    <property type="protein sequence ID" value="KAK7442697.1"/>
    <property type="molecule type" value="Genomic_DNA"/>
</dbReference>
<dbReference type="Pfam" id="PF12796">
    <property type="entry name" value="Ank_2"/>
    <property type="match status" value="1"/>
</dbReference>
<dbReference type="PANTHER" id="PTHR24117">
    <property type="entry name" value="AGAP007537-PB"/>
    <property type="match status" value="1"/>
</dbReference>
<evidence type="ECO:0000313" key="4">
    <source>
        <dbReference type="Proteomes" id="UP001519460"/>
    </source>
</evidence>
<comment type="caution">
    <text evidence="3">The sequence shown here is derived from an EMBL/GenBank/DDBJ whole genome shotgun (WGS) entry which is preliminary data.</text>
</comment>
<dbReference type="InterPro" id="IPR047144">
    <property type="entry name" value="BCOR-like"/>
</dbReference>
<comment type="similarity">
    <text evidence="1">Belongs to the BCOR family.</text>
</comment>
<dbReference type="InterPro" id="IPR002110">
    <property type="entry name" value="Ankyrin_rpt"/>
</dbReference>
<dbReference type="PRINTS" id="PR01415">
    <property type="entry name" value="ANKYRIN"/>
</dbReference>
<proteinExistence type="inferred from homology"/>
<feature type="non-terminal residue" evidence="3">
    <location>
        <position position="1"/>
    </location>
</feature>
<evidence type="ECO:0000256" key="1">
    <source>
        <dbReference type="ARBA" id="ARBA00034703"/>
    </source>
</evidence>
<feature type="repeat" description="ANK" evidence="2">
    <location>
        <begin position="100"/>
        <end position="132"/>
    </location>
</feature>
<dbReference type="Gene3D" id="1.25.40.20">
    <property type="entry name" value="Ankyrin repeat-containing domain"/>
    <property type="match status" value="1"/>
</dbReference>
<dbReference type="Pfam" id="PF00023">
    <property type="entry name" value="Ank"/>
    <property type="match status" value="1"/>
</dbReference>
<evidence type="ECO:0000256" key="2">
    <source>
        <dbReference type="PROSITE-ProRule" id="PRU00023"/>
    </source>
</evidence>
<feature type="repeat" description="ANK" evidence="2">
    <location>
        <begin position="67"/>
        <end position="99"/>
    </location>
</feature>
<organism evidence="3 4">
    <name type="scientific">Batillaria attramentaria</name>
    <dbReference type="NCBI Taxonomy" id="370345"/>
    <lineage>
        <taxon>Eukaryota</taxon>
        <taxon>Metazoa</taxon>
        <taxon>Spiralia</taxon>
        <taxon>Lophotrochozoa</taxon>
        <taxon>Mollusca</taxon>
        <taxon>Gastropoda</taxon>
        <taxon>Caenogastropoda</taxon>
        <taxon>Sorbeoconcha</taxon>
        <taxon>Cerithioidea</taxon>
        <taxon>Batillariidae</taxon>
        <taxon>Batillaria</taxon>
    </lineage>
</organism>
<keyword evidence="4" id="KW-1185">Reference proteome</keyword>
<reference evidence="3 4" key="1">
    <citation type="journal article" date="2023" name="Sci. Data">
        <title>Genome assembly of the Korean intertidal mud-creeper Batillaria attramentaria.</title>
        <authorList>
            <person name="Patra A.K."/>
            <person name="Ho P.T."/>
            <person name="Jun S."/>
            <person name="Lee S.J."/>
            <person name="Kim Y."/>
            <person name="Won Y.J."/>
        </authorList>
    </citation>
    <scope>NUCLEOTIDE SEQUENCE [LARGE SCALE GENOMIC DNA]</scope>
    <source>
        <strain evidence="3">Wonlab-2016</strain>
    </source>
</reference>
<gene>
    <name evidence="3" type="ORF">BaRGS_00040502</name>
</gene>
<keyword evidence="2" id="KW-0040">ANK repeat</keyword>
<dbReference type="SMART" id="SM00248">
    <property type="entry name" value="ANK"/>
    <property type="match status" value="3"/>
</dbReference>
<name>A0ABD0IZV5_9CAEN</name>
<accession>A0ABD0IZV5</accession>